<dbReference type="InterPro" id="IPR051679">
    <property type="entry name" value="DASS-Related_Transporters"/>
</dbReference>
<evidence type="ECO:0000256" key="1">
    <source>
        <dbReference type="ARBA" id="ARBA00004651"/>
    </source>
</evidence>
<proteinExistence type="predicted"/>
<dbReference type="RefSeq" id="WP_116821859.1">
    <property type="nucleotide sequence ID" value="NZ_CP030926.1"/>
</dbReference>
<feature type="transmembrane region" description="Helical" evidence="7">
    <location>
        <begin position="92"/>
        <end position="116"/>
    </location>
</feature>
<evidence type="ECO:0000313" key="8">
    <source>
        <dbReference type="EMBL" id="AXN40797.1"/>
    </source>
</evidence>
<reference evidence="8 9" key="1">
    <citation type="submission" date="2018-07" db="EMBL/GenBank/DDBJ databases">
        <title>The molecular basis for the intramolecular migration of carboxyl group in the catabolism of para-hydroxybenzoate via gentisate.</title>
        <authorList>
            <person name="Zhao H."/>
            <person name="Xu Y."/>
            <person name="Lin S."/>
            <person name="Spain J.C."/>
            <person name="Zhou N.-Y."/>
        </authorList>
    </citation>
    <scope>NUCLEOTIDE SEQUENCE [LARGE SCALE GENOMIC DNA]</scope>
    <source>
        <strain evidence="8 9">PHB-7a</strain>
    </source>
</reference>
<feature type="transmembrane region" description="Helical" evidence="7">
    <location>
        <begin position="457"/>
        <end position="479"/>
    </location>
</feature>
<feature type="transmembrane region" description="Helical" evidence="7">
    <location>
        <begin position="298"/>
        <end position="318"/>
    </location>
</feature>
<protein>
    <submittedName>
        <fullName evidence="8">Basic amino acid antiporter YfcC</fullName>
    </submittedName>
</protein>
<feature type="region of interest" description="Disordered" evidence="6">
    <location>
        <begin position="1"/>
        <end position="27"/>
    </location>
</feature>
<feature type="transmembrane region" description="Helical" evidence="7">
    <location>
        <begin position="218"/>
        <end position="238"/>
    </location>
</feature>
<evidence type="ECO:0000256" key="5">
    <source>
        <dbReference type="ARBA" id="ARBA00023136"/>
    </source>
</evidence>
<dbReference type="InterPro" id="IPR018385">
    <property type="entry name" value="C4_dicarb_anaerob_car-like"/>
</dbReference>
<feature type="transmembrane region" description="Helical" evidence="7">
    <location>
        <begin position="137"/>
        <end position="153"/>
    </location>
</feature>
<keyword evidence="2" id="KW-1003">Cell membrane</keyword>
<feature type="compositionally biased region" description="Polar residues" evidence="6">
    <location>
        <begin position="1"/>
        <end position="15"/>
    </location>
</feature>
<evidence type="ECO:0000256" key="4">
    <source>
        <dbReference type="ARBA" id="ARBA00022989"/>
    </source>
</evidence>
<dbReference type="EMBL" id="CP030926">
    <property type="protein sequence ID" value="AXN40797.1"/>
    <property type="molecule type" value="Genomic_DNA"/>
</dbReference>
<feature type="transmembrane region" description="Helical" evidence="7">
    <location>
        <begin position="371"/>
        <end position="391"/>
    </location>
</feature>
<feature type="transmembrane region" description="Helical" evidence="7">
    <location>
        <begin position="274"/>
        <end position="292"/>
    </location>
</feature>
<dbReference type="Proteomes" id="UP000260457">
    <property type="component" value="Chromosome"/>
</dbReference>
<evidence type="ECO:0000256" key="6">
    <source>
        <dbReference type="SAM" id="MobiDB-lite"/>
    </source>
</evidence>
<keyword evidence="5 7" id="KW-0472">Membrane</keyword>
<evidence type="ECO:0000256" key="2">
    <source>
        <dbReference type="ARBA" id="ARBA00022475"/>
    </source>
</evidence>
<evidence type="ECO:0000256" key="7">
    <source>
        <dbReference type="SAM" id="Phobius"/>
    </source>
</evidence>
<feature type="transmembrane region" description="Helical" evidence="7">
    <location>
        <begin position="180"/>
        <end position="198"/>
    </location>
</feature>
<comment type="subcellular location">
    <subcellularLocation>
        <location evidence="1">Cell membrane</location>
        <topology evidence="1">Multi-pass membrane protein</topology>
    </subcellularLocation>
</comment>
<keyword evidence="9" id="KW-1185">Reference proteome</keyword>
<gene>
    <name evidence="8" type="ORF">DTO10_22075</name>
</gene>
<feature type="transmembrane region" description="Helical" evidence="7">
    <location>
        <begin position="32"/>
        <end position="52"/>
    </location>
</feature>
<keyword evidence="3 7" id="KW-0812">Transmembrane</keyword>
<sequence length="484" mass="52070">MSNSTIQQITSNSLEQQPKPDKQPKKAKGKEINPFVLMFIVIIIATVLTYVLPAGQYERVEKDGRTIVNPNSFEFVDSSPVGLLDMFSSVHLGMIEGASIILFVFLFGGALGIMQATGALDSLIKFVAARLGTKEKVLIPLMVLIFALLGTLIGSAEDALVYIAIVVPMSIALGFDAMTGFAIVVLGTLSTGFTSGITNPFNVGIAQSIAELPMYSGMELRVAIFVAFYIVTLVYIYFHAMKVKRNPILGEFGKFKSSAHTEIDLNFKLSKRHLLALLLLLVNFIVLIYGVIKLGWYISEISGLFLMCAIIMGFIGGLSPSKMANGFISGASDMVSGALIIGVAQTILVIFTNGGLLDTILYYTSGLVEQLPPAINALGMFILQMLINFVVPSGSGQAALTMPIMTPLADLVGMSRQTAVLAFQLGDGLSNMIFPTSGVLLAGLAVAGIPFTKWVKWIFPFFLIQMAVSIIFLIIAQAIKYGPF</sequence>
<dbReference type="PANTHER" id="PTHR43652">
    <property type="entry name" value="BASIC AMINO ACID ANTIPORTER YFCC-RELATED"/>
    <property type="match status" value="1"/>
</dbReference>
<feature type="transmembrane region" description="Helical" evidence="7">
    <location>
        <begin position="330"/>
        <end position="351"/>
    </location>
</feature>
<name>A0ABN5NBV0_9BACI</name>
<evidence type="ECO:0000313" key="9">
    <source>
        <dbReference type="Proteomes" id="UP000260457"/>
    </source>
</evidence>
<organism evidence="8 9">
    <name type="scientific">Peribacillus butanolivorans</name>
    <dbReference type="NCBI Taxonomy" id="421767"/>
    <lineage>
        <taxon>Bacteria</taxon>
        <taxon>Bacillati</taxon>
        <taxon>Bacillota</taxon>
        <taxon>Bacilli</taxon>
        <taxon>Bacillales</taxon>
        <taxon>Bacillaceae</taxon>
        <taxon>Peribacillus</taxon>
    </lineage>
</organism>
<dbReference type="PANTHER" id="PTHR43652:SF2">
    <property type="entry name" value="BASIC AMINO ACID ANTIPORTER YFCC-RELATED"/>
    <property type="match status" value="1"/>
</dbReference>
<accession>A0ABN5NBV0</accession>
<keyword evidence="4 7" id="KW-1133">Transmembrane helix</keyword>
<evidence type="ECO:0000256" key="3">
    <source>
        <dbReference type="ARBA" id="ARBA00022692"/>
    </source>
</evidence>
<feature type="transmembrane region" description="Helical" evidence="7">
    <location>
        <begin position="432"/>
        <end position="451"/>
    </location>
</feature>
<dbReference type="Pfam" id="PF03606">
    <property type="entry name" value="DcuC"/>
    <property type="match status" value="1"/>
</dbReference>